<dbReference type="Gene3D" id="1.20.120.20">
    <property type="entry name" value="Apolipoprotein"/>
    <property type="match status" value="1"/>
</dbReference>
<dbReference type="Proteomes" id="UP000199296">
    <property type="component" value="Unassembled WGS sequence"/>
</dbReference>
<protein>
    <submittedName>
        <fullName evidence="3">Gas vesicle protein</fullName>
    </submittedName>
</protein>
<keyword evidence="2" id="KW-0472">Membrane</keyword>
<sequence>MANNTGNTILALLTGTAVGVGLGLLYAPQSGDKTRKQLRDEADHLQDNLNKKYKETSSHLSEFASEAKKNLEDKLEKTFSTVNNKADDMLNKLEGELGELRRKNAELQKELKKK</sequence>
<evidence type="ECO:0000256" key="2">
    <source>
        <dbReference type="SAM" id="Phobius"/>
    </source>
</evidence>
<accession>A0A1G7YF21</accession>
<dbReference type="InterPro" id="IPR052928">
    <property type="entry name" value="Desiccation-related_membrane"/>
</dbReference>
<feature type="transmembrane region" description="Helical" evidence="2">
    <location>
        <begin position="6"/>
        <end position="27"/>
    </location>
</feature>
<keyword evidence="2" id="KW-0812">Transmembrane</keyword>
<dbReference type="OrthoDB" id="598035at2"/>
<dbReference type="AlphaFoldDB" id="A0A1G7YF21"/>
<dbReference type="PANTHER" id="PTHR35792">
    <property type="entry name" value="GENERAL STRESS PROTEIN"/>
    <property type="match status" value="1"/>
</dbReference>
<name>A0A1G7YF21_9FLAO</name>
<gene>
    <name evidence="3" type="ORF">SAMN04488027_11228</name>
</gene>
<dbReference type="EMBL" id="FNCW01000012">
    <property type="protein sequence ID" value="SDG95152.1"/>
    <property type="molecule type" value="Genomic_DNA"/>
</dbReference>
<organism evidence="3 4">
    <name type="scientific">Psychroflexus sediminis</name>
    <dbReference type="NCBI Taxonomy" id="470826"/>
    <lineage>
        <taxon>Bacteria</taxon>
        <taxon>Pseudomonadati</taxon>
        <taxon>Bacteroidota</taxon>
        <taxon>Flavobacteriia</taxon>
        <taxon>Flavobacteriales</taxon>
        <taxon>Flavobacteriaceae</taxon>
        <taxon>Psychroflexus</taxon>
    </lineage>
</organism>
<dbReference type="RefSeq" id="WP_093368810.1">
    <property type="nucleotide sequence ID" value="NZ_FNCW01000012.1"/>
</dbReference>
<keyword evidence="2" id="KW-1133">Transmembrane helix</keyword>
<proteinExistence type="predicted"/>
<feature type="coiled-coil region" evidence="1">
    <location>
        <begin position="83"/>
        <end position="110"/>
    </location>
</feature>
<evidence type="ECO:0000313" key="3">
    <source>
        <dbReference type="EMBL" id="SDG95152.1"/>
    </source>
</evidence>
<dbReference type="SUPFAM" id="SSF58113">
    <property type="entry name" value="Apolipoprotein A-I"/>
    <property type="match status" value="1"/>
</dbReference>
<evidence type="ECO:0000313" key="4">
    <source>
        <dbReference type="Proteomes" id="UP000199296"/>
    </source>
</evidence>
<dbReference type="Pfam" id="PF12732">
    <property type="entry name" value="YtxH"/>
    <property type="match status" value="1"/>
</dbReference>
<reference evidence="3 4" key="1">
    <citation type="submission" date="2016-10" db="EMBL/GenBank/DDBJ databases">
        <authorList>
            <person name="de Groot N.N."/>
        </authorList>
    </citation>
    <scope>NUCLEOTIDE SEQUENCE [LARGE SCALE GENOMIC DNA]</scope>
    <source>
        <strain evidence="3 4">DSM 19803</strain>
    </source>
</reference>
<keyword evidence="1" id="KW-0175">Coiled coil</keyword>
<keyword evidence="4" id="KW-1185">Reference proteome</keyword>
<dbReference type="STRING" id="470826.SAMN04488027_11228"/>
<dbReference type="PANTHER" id="PTHR35792:SF1">
    <property type="entry name" value="SLL0268 PROTEIN"/>
    <property type="match status" value="1"/>
</dbReference>
<evidence type="ECO:0000256" key="1">
    <source>
        <dbReference type="SAM" id="Coils"/>
    </source>
</evidence>
<dbReference type="InterPro" id="IPR024623">
    <property type="entry name" value="YtxH"/>
</dbReference>